<evidence type="ECO:0000256" key="1">
    <source>
        <dbReference type="SAM" id="MobiDB-lite"/>
    </source>
</evidence>
<sequence length="140" mass="16209">MAHYNMAFAADEFDRMDTSLNDYPEPQQDSAQPNDHNTGGSQDSHPSNKTTGSSAKLNGCFTFIDFCPEYRRKPDSWFFQADYESFSEIFHKVNEWLNDNHKWEVKTAETLIYDSTTGFGQKLPFFAGKQVKRNLRGVRY</sequence>
<feature type="compositionally biased region" description="Polar residues" evidence="1">
    <location>
        <begin position="27"/>
        <end position="56"/>
    </location>
</feature>
<protein>
    <submittedName>
        <fullName evidence="2">Uncharacterized protein</fullName>
    </submittedName>
</protein>
<organism evidence="2">
    <name type="scientific">Medioppia subpectinata</name>
    <dbReference type="NCBI Taxonomy" id="1979941"/>
    <lineage>
        <taxon>Eukaryota</taxon>
        <taxon>Metazoa</taxon>
        <taxon>Ecdysozoa</taxon>
        <taxon>Arthropoda</taxon>
        <taxon>Chelicerata</taxon>
        <taxon>Arachnida</taxon>
        <taxon>Acari</taxon>
        <taxon>Acariformes</taxon>
        <taxon>Sarcoptiformes</taxon>
        <taxon>Oribatida</taxon>
        <taxon>Brachypylina</taxon>
        <taxon>Oppioidea</taxon>
        <taxon>Oppiidae</taxon>
        <taxon>Medioppia</taxon>
    </lineage>
</organism>
<evidence type="ECO:0000313" key="2">
    <source>
        <dbReference type="EMBL" id="CAD7644200.1"/>
    </source>
</evidence>
<feature type="region of interest" description="Disordered" evidence="1">
    <location>
        <begin position="17"/>
        <end position="56"/>
    </location>
</feature>
<dbReference type="EMBL" id="CAJPIZ010030868">
    <property type="protein sequence ID" value="CAG2120000.1"/>
    <property type="molecule type" value="Genomic_DNA"/>
</dbReference>
<evidence type="ECO:0000313" key="3">
    <source>
        <dbReference type="Proteomes" id="UP000759131"/>
    </source>
</evidence>
<keyword evidence="3" id="KW-1185">Reference proteome</keyword>
<dbReference type="Proteomes" id="UP000759131">
    <property type="component" value="Unassembled WGS sequence"/>
</dbReference>
<accession>A0A7R9LM31</accession>
<dbReference type="EMBL" id="OC885443">
    <property type="protein sequence ID" value="CAD7644200.1"/>
    <property type="molecule type" value="Genomic_DNA"/>
</dbReference>
<name>A0A7R9LM31_9ACAR</name>
<reference evidence="2" key="1">
    <citation type="submission" date="2020-11" db="EMBL/GenBank/DDBJ databases">
        <authorList>
            <person name="Tran Van P."/>
        </authorList>
    </citation>
    <scope>NUCLEOTIDE SEQUENCE</scope>
</reference>
<dbReference type="AlphaFoldDB" id="A0A7R9LM31"/>
<dbReference type="OrthoDB" id="6488593at2759"/>
<proteinExistence type="predicted"/>
<gene>
    <name evidence="2" type="ORF">OSB1V03_LOCUS19947</name>
</gene>